<reference evidence="1 2" key="1">
    <citation type="submission" date="2024-09" db="EMBL/GenBank/DDBJ databases">
        <authorList>
            <person name="Sun Q."/>
            <person name="Mori K."/>
        </authorList>
    </citation>
    <scope>NUCLEOTIDE SEQUENCE [LARGE SCALE GENOMIC DNA]</scope>
    <source>
        <strain evidence="1 2">KCTC 23315</strain>
    </source>
</reference>
<keyword evidence="2" id="KW-1185">Reference proteome</keyword>
<gene>
    <name evidence="1" type="ORF">ACFFJP_08535</name>
</gene>
<dbReference type="EMBL" id="JBHLXP010000001">
    <property type="protein sequence ID" value="MFC0048334.1"/>
    <property type="molecule type" value="Genomic_DNA"/>
</dbReference>
<evidence type="ECO:0000313" key="2">
    <source>
        <dbReference type="Proteomes" id="UP001589813"/>
    </source>
</evidence>
<dbReference type="InterPro" id="IPR027056">
    <property type="entry name" value="Gluconate_2DH_su3"/>
</dbReference>
<dbReference type="Proteomes" id="UP001589813">
    <property type="component" value="Unassembled WGS sequence"/>
</dbReference>
<dbReference type="RefSeq" id="WP_377242425.1">
    <property type="nucleotide sequence ID" value="NZ_JBHLXP010000001.1"/>
</dbReference>
<accession>A0ABV6BBT9</accession>
<dbReference type="PROSITE" id="PS51318">
    <property type="entry name" value="TAT"/>
    <property type="match status" value="1"/>
</dbReference>
<proteinExistence type="predicted"/>
<keyword evidence="1" id="KW-0560">Oxidoreductase</keyword>
<sequence>MTHEINQPEVGAADDASYHYQSGLSRRQSLKLLAALAASTMLPTLSGCDSAPPAAPVNPADKAAATTEHWPQLNLKPITAKGYGTDPNMILPPESPWPLTMSAAQLTLLALLSDILIPREGDVPSASEVDAPAIIDEWISAPYPRQQQDRPVILAALAWIDDEATLRFGSNFASLKRPQRLAIIDDIAFDNAQTKPQFQRIAKAFALLRGLVVAAFFSTPQGTKDIGYVGNTAIGGDYPGPTPEAKAHLDKVLADLGLKEFAWQSV</sequence>
<dbReference type="GO" id="GO:0016491">
    <property type="term" value="F:oxidoreductase activity"/>
    <property type="evidence" value="ECO:0007669"/>
    <property type="project" value="UniProtKB-KW"/>
</dbReference>
<evidence type="ECO:0000313" key="1">
    <source>
        <dbReference type="EMBL" id="MFC0048334.1"/>
    </source>
</evidence>
<comment type="caution">
    <text evidence="1">The sequence shown here is derived from an EMBL/GenBank/DDBJ whole genome shotgun (WGS) entry which is preliminary data.</text>
</comment>
<dbReference type="InterPro" id="IPR006311">
    <property type="entry name" value="TAT_signal"/>
</dbReference>
<dbReference type="EC" id="1.-.-.-" evidence="1"/>
<protein>
    <submittedName>
        <fullName evidence="1">Gluconate 2-dehydrogenase subunit 3 family protein</fullName>
        <ecNumber evidence="1">1.-.-.-</ecNumber>
    </submittedName>
</protein>
<dbReference type="Pfam" id="PF13618">
    <property type="entry name" value="Gluconate_2-dh3"/>
    <property type="match status" value="1"/>
</dbReference>
<name>A0ABV6BBT9_9GAMM</name>
<organism evidence="1 2">
    <name type="scientific">Rheinheimera tilapiae</name>
    <dbReference type="NCBI Taxonomy" id="875043"/>
    <lineage>
        <taxon>Bacteria</taxon>
        <taxon>Pseudomonadati</taxon>
        <taxon>Pseudomonadota</taxon>
        <taxon>Gammaproteobacteria</taxon>
        <taxon>Chromatiales</taxon>
        <taxon>Chromatiaceae</taxon>
        <taxon>Rheinheimera</taxon>
    </lineage>
</organism>